<protein>
    <submittedName>
        <fullName evidence="4">DNA binding methylated-DNA--cysteine S-methyltransferase</fullName>
    </submittedName>
</protein>
<dbReference type="AlphaFoldDB" id="A0A316ZEM7"/>
<dbReference type="Proteomes" id="UP000245946">
    <property type="component" value="Unassembled WGS sequence"/>
</dbReference>
<dbReference type="GO" id="GO:0032259">
    <property type="term" value="P:methylation"/>
    <property type="evidence" value="ECO:0007669"/>
    <property type="project" value="UniProtKB-KW"/>
</dbReference>
<dbReference type="CDD" id="cd06445">
    <property type="entry name" value="ATase"/>
    <property type="match status" value="1"/>
</dbReference>
<feature type="compositionally biased region" description="Acidic residues" evidence="2">
    <location>
        <begin position="127"/>
        <end position="142"/>
    </location>
</feature>
<feature type="compositionally biased region" description="Basic and acidic residues" evidence="2">
    <location>
        <begin position="146"/>
        <end position="167"/>
    </location>
</feature>
<dbReference type="InterPro" id="IPR014048">
    <property type="entry name" value="MethylDNA_cys_MeTrfase_DNA-bd"/>
</dbReference>
<organism evidence="4 5">
    <name type="scientific">Tilletiopsis washingtonensis</name>
    <dbReference type="NCBI Taxonomy" id="58919"/>
    <lineage>
        <taxon>Eukaryota</taxon>
        <taxon>Fungi</taxon>
        <taxon>Dikarya</taxon>
        <taxon>Basidiomycota</taxon>
        <taxon>Ustilaginomycotina</taxon>
        <taxon>Exobasidiomycetes</taxon>
        <taxon>Entylomatales</taxon>
        <taxon>Entylomatales incertae sedis</taxon>
        <taxon>Tilletiopsis</taxon>
    </lineage>
</organism>
<dbReference type="SUPFAM" id="SSF46767">
    <property type="entry name" value="Methylated DNA-protein cysteine methyltransferase, C-terminal domain"/>
    <property type="match status" value="1"/>
</dbReference>
<dbReference type="InterPro" id="IPR036388">
    <property type="entry name" value="WH-like_DNA-bd_sf"/>
</dbReference>
<dbReference type="InterPro" id="IPR052520">
    <property type="entry name" value="ATL_DNA_repair"/>
</dbReference>
<dbReference type="EMBL" id="KZ819286">
    <property type="protein sequence ID" value="PWN99999.1"/>
    <property type="molecule type" value="Genomic_DNA"/>
</dbReference>
<dbReference type="InterPro" id="IPR036217">
    <property type="entry name" value="MethylDNA_cys_MeTrfase_DNAb"/>
</dbReference>
<sequence length="199" mass="21268">MAHVEAAEFHATVYDICRLIPHGRVTSYGHIARLAGYPAHSRMVGAAMRLLGPSNAVPWQRVLSSSGAISPRGDDGGGARAQAERLRGEGVEVIEPPGISAYRVSLAPAAGYAWFPATLAEARGEAPEEPAAEDEDEDEDEAAPAVKEEHPEPDGAVQVKEEEKDGGQRSGQQRATAGVKREQEEQGGRSGLRRSARRR</sequence>
<keyword evidence="4" id="KW-0489">Methyltransferase</keyword>
<dbReference type="OrthoDB" id="2548197at2759"/>
<proteinExistence type="predicted"/>
<dbReference type="Pfam" id="PF01035">
    <property type="entry name" value="DNA_binding_1"/>
    <property type="match status" value="1"/>
</dbReference>
<dbReference type="GO" id="GO:0006281">
    <property type="term" value="P:DNA repair"/>
    <property type="evidence" value="ECO:0007669"/>
    <property type="project" value="InterPro"/>
</dbReference>
<evidence type="ECO:0000256" key="2">
    <source>
        <dbReference type="SAM" id="MobiDB-lite"/>
    </source>
</evidence>
<keyword evidence="5" id="KW-1185">Reference proteome</keyword>
<feature type="domain" description="Methylated-DNA-[protein]-cysteine S-methyltransferase DNA binding" evidence="3">
    <location>
        <begin position="8"/>
        <end position="91"/>
    </location>
</feature>
<evidence type="ECO:0000313" key="4">
    <source>
        <dbReference type="EMBL" id="PWN99999.1"/>
    </source>
</evidence>
<dbReference type="STRING" id="58919.A0A316ZEM7"/>
<evidence type="ECO:0000256" key="1">
    <source>
        <dbReference type="ARBA" id="ARBA00022763"/>
    </source>
</evidence>
<keyword evidence="1" id="KW-0227">DNA damage</keyword>
<dbReference type="PANTHER" id="PTHR42942">
    <property type="entry name" value="6-O-METHYLGUANINE DNA METHYLTRANSFERASE"/>
    <property type="match status" value="1"/>
</dbReference>
<dbReference type="RefSeq" id="XP_025600278.1">
    <property type="nucleotide sequence ID" value="XM_025745008.1"/>
</dbReference>
<feature type="region of interest" description="Disordered" evidence="2">
    <location>
        <begin position="122"/>
        <end position="199"/>
    </location>
</feature>
<reference evidence="4 5" key="1">
    <citation type="journal article" date="2018" name="Mol. Biol. Evol.">
        <title>Broad Genomic Sampling Reveals a Smut Pathogenic Ancestry of the Fungal Clade Ustilaginomycotina.</title>
        <authorList>
            <person name="Kijpornyongpan T."/>
            <person name="Mondo S.J."/>
            <person name="Barry K."/>
            <person name="Sandor L."/>
            <person name="Lee J."/>
            <person name="Lipzen A."/>
            <person name="Pangilinan J."/>
            <person name="LaButti K."/>
            <person name="Hainaut M."/>
            <person name="Henrissat B."/>
            <person name="Grigoriev I.V."/>
            <person name="Spatafora J.W."/>
            <person name="Aime M.C."/>
        </authorList>
    </citation>
    <scope>NUCLEOTIDE SEQUENCE [LARGE SCALE GENOMIC DNA]</scope>
    <source>
        <strain evidence="4 5">MCA 4186</strain>
    </source>
</reference>
<dbReference type="GO" id="GO:0008168">
    <property type="term" value="F:methyltransferase activity"/>
    <property type="evidence" value="ECO:0007669"/>
    <property type="project" value="UniProtKB-KW"/>
</dbReference>
<dbReference type="PANTHER" id="PTHR42942:SF1">
    <property type="entry name" value="ALKYLTRANSFERASE-LIKE PROTEIN 1"/>
    <property type="match status" value="1"/>
</dbReference>
<accession>A0A316ZEM7</accession>
<gene>
    <name evidence="4" type="ORF">FA09DRAFT_358770</name>
</gene>
<evidence type="ECO:0000313" key="5">
    <source>
        <dbReference type="Proteomes" id="UP000245946"/>
    </source>
</evidence>
<dbReference type="GeneID" id="37272552"/>
<name>A0A316ZEM7_9BASI</name>
<dbReference type="Gene3D" id="1.10.10.10">
    <property type="entry name" value="Winged helix-like DNA-binding domain superfamily/Winged helix DNA-binding domain"/>
    <property type="match status" value="1"/>
</dbReference>
<evidence type="ECO:0000259" key="3">
    <source>
        <dbReference type="Pfam" id="PF01035"/>
    </source>
</evidence>
<keyword evidence="4" id="KW-0808">Transferase</keyword>